<dbReference type="PANTHER" id="PTHR30273:SF2">
    <property type="entry name" value="PROTEIN FECR"/>
    <property type="match status" value="1"/>
</dbReference>
<evidence type="ECO:0000259" key="2">
    <source>
        <dbReference type="Pfam" id="PF04773"/>
    </source>
</evidence>
<dbReference type="STRING" id="762903.Pedsa_0070"/>
<evidence type="ECO:0000259" key="3">
    <source>
        <dbReference type="Pfam" id="PF16344"/>
    </source>
</evidence>
<dbReference type="InterPro" id="IPR012373">
    <property type="entry name" value="Ferrdict_sens_TM"/>
</dbReference>
<organism evidence="4 5">
    <name type="scientific">Pseudopedobacter saltans (strain ATCC 51119 / DSM 12145 / JCM 21818 / CCUG 39354 / LMG 10337 / NBRC 100064 / NCIMB 13643)</name>
    <name type="common">Pedobacter saltans</name>
    <dbReference type="NCBI Taxonomy" id="762903"/>
    <lineage>
        <taxon>Bacteria</taxon>
        <taxon>Pseudomonadati</taxon>
        <taxon>Bacteroidota</taxon>
        <taxon>Sphingobacteriia</taxon>
        <taxon>Sphingobacteriales</taxon>
        <taxon>Sphingobacteriaceae</taxon>
        <taxon>Pseudopedobacter</taxon>
    </lineage>
</organism>
<sequence length="403" mass="45678">MQNFDDFDKIFRISDLVVKYIRKELNMQEQSELNQWIESDSENKALFERLVKERNIEEESNLFSTGNKQQAWQNIMNRTEGVELKHRRGSYMKYAAAIAFLILSFFAVIKFKLFSGENLLKESQVAKVEPTEIFPGGNKAVLTLGDGSRIVLDSLKDGNIAEQLGGIVKKTKEGQIVYDLSDITTKIESQKLVYNTVSTPKGGEYQLTLPDGTKVWLNSMSTLKFPVVFAGNERKVELTGEAYFEVAKDKTKPFFVQAKDTKVQVLGTHFNISAFADETEVRTTLLEGSVKVDRGMKTIVLVPGQEASASDSKVGFTVREADLEKVMAWKNGYFVFRDEPLESLMKRISRWYNIEVDYKGDMGSNTFGGKFSKNSTLSELLRSLELTGTVKFKTQERRVTVMQ</sequence>
<keyword evidence="1" id="KW-0812">Transmembrane</keyword>
<dbReference type="PANTHER" id="PTHR30273">
    <property type="entry name" value="PERIPLASMIC SIGNAL SENSOR AND SIGMA FACTOR ACTIVATOR FECR-RELATED"/>
    <property type="match status" value="1"/>
</dbReference>
<feature type="domain" description="FecR protein" evidence="2">
    <location>
        <begin position="196"/>
        <end position="291"/>
    </location>
</feature>
<dbReference type="eggNOG" id="COG3712">
    <property type="taxonomic scope" value="Bacteria"/>
</dbReference>
<dbReference type="OrthoDB" id="1099963at2"/>
<feature type="domain" description="Protein FecR C-terminal" evidence="3">
    <location>
        <begin position="333"/>
        <end position="401"/>
    </location>
</feature>
<dbReference type="Gene3D" id="3.55.50.30">
    <property type="match status" value="1"/>
</dbReference>
<name>F0SCR9_PSESL</name>
<dbReference type="InterPro" id="IPR006860">
    <property type="entry name" value="FecR"/>
</dbReference>
<dbReference type="GO" id="GO:0016989">
    <property type="term" value="F:sigma factor antagonist activity"/>
    <property type="evidence" value="ECO:0007669"/>
    <property type="project" value="TreeGrafter"/>
</dbReference>
<keyword evidence="1" id="KW-0472">Membrane</keyword>
<keyword evidence="1" id="KW-1133">Transmembrane helix</keyword>
<accession>F0SCR9</accession>
<dbReference type="Pfam" id="PF16344">
    <property type="entry name" value="FecR_C"/>
    <property type="match status" value="1"/>
</dbReference>
<feature type="transmembrane region" description="Helical" evidence="1">
    <location>
        <begin position="94"/>
        <end position="114"/>
    </location>
</feature>
<dbReference type="FunFam" id="2.60.120.1440:FF:000001">
    <property type="entry name" value="Putative anti-sigma factor"/>
    <property type="match status" value="1"/>
</dbReference>
<dbReference type="InterPro" id="IPR032508">
    <property type="entry name" value="FecR_C"/>
</dbReference>
<reference evidence="4 5" key="1">
    <citation type="journal article" date="2011" name="Stand. Genomic Sci.">
        <title>Complete genome sequence of the gliding, heparinolytic Pedobacter saltans type strain (113).</title>
        <authorList>
            <person name="Liolios K."/>
            <person name="Sikorski J."/>
            <person name="Lu M."/>
            <person name="Nolan M."/>
            <person name="Lapidus A."/>
            <person name="Lucas S."/>
            <person name="Hammon N."/>
            <person name="Deshpande S."/>
            <person name="Cheng J.F."/>
            <person name="Tapia R."/>
            <person name="Han C."/>
            <person name="Goodwin L."/>
            <person name="Pitluck S."/>
            <person name="Huntemann M."/>
            <person name="Ivanova N."/>
            <person name="Pagani I."/>
            <person name="Mavromatis K."/>
            <person name="Ovchinikova G."/>
            <person name="Pati A."/>
            <person name="Chen A."/>
            <person name="Palaniappan K."/>
            <person name="Land M."/>
            <person name="Hauser L."/>
            <person name="Brambilla E.M."/>
            <person name="Kotsyurbenko O."/>
            <person name="Rohde M."/>
            <person name="Tindall B.J."/>
            <person name="Abt B."/>
            <person name="Goker M."/>
            <person name="Detter J.C."/>
            <person name="Woyke T."/>
            <person name="Bristow J."/>
            <person name="Eisen J.A."/>
            <person name="Markowitz V."/>
            <person name="Hugenholtz P."/>
            <person name="Klenk H.P."/>
            <person name="Kyrpides N.C."/>
        </authorList>
    </citation>
    <scope>NUCLEOTIDE SEQUENCE [LARGE SCALE GENOMIC DNA]</scope>
    <source>
        <strain evidence="5">ATCC 51119 / DSM 12145 / JCM 21818 / LMG 10337 / NBRC 100064 / NCIMB 13643</strain>
    </source>
</reference>
<evidence type="ECO:0000313" key="5">
    <source>
        <dbReference type="Proteomes" id="UP000000310"/>
    </source>
</evidence>
<keyword evidence="5" id="KW-1185">Reference proteome</keyword>
<dbReference type="EMBL" id="CP002545">
    <property type="protein sequence ID" value="ADY50658.1"/>
    <property type="molecule type" value="Genomic_DNA"/>
</dbReference>
<dbReference type="Gene3D" id="2.60.120.1440">
    <property type="match status" value="1"/>
</dbReference>
<dbReference type="RefSeq" id="WP_013631161.1">
    <property type="nucleotide sequence ID" value="NC_015177.1"/>
</dbReference>
<dbReference type="KEGG" id="psn:Pedsa_0070"/>
<gene>
    <name evidence="4" type="ordered locus">Pedsa_0070</name>
</gene>
<dbReference type="AlphaFoldDB" id="F0SCR9"/>
<evidence type="ECO:0000313" key="4">
    <source>
        <dbReference type="EMBL" id="ADY50658.1"/>
    </source>
</evidence>
<protein>
    <submittedName>
        <fullName evidence="4">Anti-FecI sigma factor, FecR</fullName>
    </submittedName>
</protein>
<reference evidence="5" key="2">
    <citation type="submission" date="2011-02" db="EMBL/GenBank/DDBJ databases">
        <title>The complete genome of Pedobacter saltans DSM 12145.</title>
        <authorList>
            <consortium name="US DOE Joint Genome Institute (JGI-PGF)"/>
            <person name="Lucas S."/>
            <person name="Copeland A."/>
            <person name="Lapidus A."/>
            <person name="Bruce D."/>
            <person name="Goodwin L."/>
            <person name="Pitluck S."/>
            <person name="Kyrpides N."/>
            <person name="Mavromatis K."/>
            <person name="Pagani I."/>
            <person name="Ivanova N."/>
            <person name="Ovchinnikova G."/>
            <person name="Lu M."/>
            <person name="Detter J.C."/>
            <person name="Han C."/>
            <person name="Land M."/>
            <person name="Hauser L."/>
            <person name="Markowitz V."/>
            <person name="Cheng J.-F."/>
            <person name="Hugenholtz P."/>
            <person name="Woyke T."/>
            <person name="Wu D."/>
            <person name="Tindall B."/>
            <person name="Pomrenke H.G."/>
            <person name="Brambilla E."/>
            <person name="Klenk H.-P."/>
            <person name="Eisen J.A."/>
        </authorList>
    </citation>
    <scope>NUCLEOTIDE SEQUENCE [LARGE SCALE GENOMIC DNA]</scope>
    <source>
        <strain evidence="5">ATCC 51119 / DSM 12145 / JCM 21818 / LMG 10337 / NBRC 100064 / NCIMB 13643</strain>
    </source>
</reference>
<proteinExistence type="predicted"/>
<dbReference type="HOGENOM" id="CLU_050192_1_0_10"/>
<dbReference type="Proteomes" id="UP000000310">
    <property type="component" value="Chromosome"/>
</dbReference>
<evidence type="ECO:0000256" key="1">
    <source>
        <dbReference type="SAM" id="Phobius"/>
    </source>
</evidence>
<dbReference type="Pfam" id="PF04773">
    <property type="entry name" value="FecR"/>
    <property type="match status" value="1"/>
</dbReference>